<organism evidence="7 9">
    <name type="scientific">Burkholderia glumae</name>
    <name type="common">Pseudomonas glumae</name>
    <dbReference type="NCBI Taxonomy" id="337"/>
    <lineage>
        <taxon>Bacteria</taxon>
        <taxon>Pseudomonadati</taxon>
        <taxon>Pseudomonadota</taxon>
        <taxon>Betaproteobacteria</taxon>
        <taxon>Burkholderiales</taxon>
        <taxon>Burkholderiaceae</taxon>
        <taxon>Burkholderia</taxon>
    </lineage>
</organism>
<feature type="domain" description="Glycosyltransferase 2-like" evidence="6">
    <location>
        <begin position="2"/>
        <end position="109"/>
    </location>
</feature>
<evidence type="ECO:0000256" key="2">
    <source>
        <dbReference type="ARBA" id="ARBA00022475"/>
    </source>
</evidence>
<keyword evidence="8" id="KW-0378">Hydrolase</keyword>
<dbReference type="RefSeq" id="WP_017432756.1">
    <property type="nucleotide sequence ID" value="NZ_CP021076.1"/>
</dbReference>
<dbReference type="InterPro" id="IPR026461">
    <property type="entry name" value="Trfase_2_rSAM/seldom_assoc"/>
</dbReference>
<evidence type="ECO:0000256" key="4">
    <source>
        <dbReference type="ARBA" id="ARBA00022679"/>
    </source>
</evidence>
<keyword evidence="4" id="KW-0808">Transferase</keyword>
<dbReference type="PANTHER" id="PTHR43646:SF2">
    <property type="entry name" value="GLYCOSYLTRANSFERASE 2-LIKE DOMAIN-CONTAINING PROTEIN"/>
    <property type="match status" value="1"/>
</dbReference>
<dbReference type="PANTHER" id="PTHR43646">
    <property type="entry name" value="GLYCOSYLTRANSFERASE"/>
    <property type="match status" value="1"/>
</dbReference>
<dbReference type="AlphaFoldDB" id="A0AAP9Y5P9"/>
<evidence type="ECO:0000313" key="8">
    <source>
        <dbReference type="EMBL" id="USS44173.1"/>
    </source>
</evidence>
<dbReference type="SUPFAM" id="SSF53448">
    <property type="entry name" value="Nucleotide-diphospho-sugar transferases"/>
    <property type="match status" value="1"/>
</dbReference>
<dbReference type="GeneID" id="45693211"/>
<dbReference type="GO" id="GO:0005886">
    <property type="term" value="C:plasma membrane"/>
    <property type="evidence" value="ECO:0007669"/>
    <property type="project" value="UniProtKB-SubCell"/>
</dbReference>
<reference evidence="7 9" key="1">
    <citation type="submission" date="2020-12" db="EMBL/GenBank/DDBJ databases">
        <title>FDA dAtabase for Regulatory Grade micrObial Sequences (FDA-ARGOS): Supporting development and validation of Infectious Disease Dx tests.</title>
        <authorList>
            <person name="Minogue T."/>
            <person name="Wolcott M."/>
            <person name="Wasieloski L."/>
            <person name="Aguilar W."/>
            <person name="Moore D."/>
            <person name="Jaissle J."/>
            <person name="Tallon L."/>
            <person name="Sadzewicz L."/>
            <person name="Zhao X."/>
            <person name="Boylan J."/>
            <person name="Ott S."/>
            <person name="Bowen H."/>
            <person name="Vavikolanu K."/>
            <person name="Mehta A."/>
            <person name="Aluvathingal J."/>
            <person name="Nadendla S."/>
            <person name="Yan Y."/>
            <person name="Sichtig H."/>
        </authorList>
    </citation>
    <scope>NUCLEOTIDE SEQUENCE [LARGE SCALE GENOMIC DNA]</scope>
    <source>
        <strain evidence="7 9">FDAARGOS_949</strain>
        <plasmid evidence="7 9">unnamed1</plasmid>
    </source>
</reference>
<dbReference type="InterPro" id="IPR001173">
    <property type="entry name" value="Glyco_trans_2-like"/>
</dbReference>
<dbReference type="Proteomes" id="UP000594892">
    <property type="component" value="Plasmid unnamed1"/>
</dbReference>
<dbReference type="NCBIfam" id="TIGR04283">
    <property type="entry name" value="glyco_like_mftF"/>
    <property type="match status" value="1"/>
</dbReference>
<dbReference type="InterPro" id="IPR029044">
    <property type="entry name" value="Nucleotide-diphossugar_trans"/>
</dbReference>
<evidence type="ECO:0000256" key="3">
    <source>
        <dbReference type="ARBA" id="ARBA00022676"/>
    </source>
</evidence>
<evidence type="ECO:0000256" key="5">
    <source>
        <dbReference type="ARBA" id="ARBA00023136"/>
    </source>
</evidence>
<evidence type="ECO:0000259" key="6">
    <source>
        <dbReference type="Pfam" id="PF00535"/>
    </source>
</evidence>
<dbReference type="Pfam" id="PF00535">
    <property type="entry name" value="Glycos_transf_2"/>
    <property type="match status" value="1"/>
</dbReference>
<dbReference type="Gene3D" id="3.90.550.10">
    <property type="entry name" value="Spore Coat Polysaccharide Biosynthesis Protein SpsA, Chain A"/>
    <property type="match status" value="1"/>
</dbReference>
<dbReference type="Proteomes" id="UP001056386">
    <property type="component" value="Plasmid unnamed1"/>
</dbReference>
<dbReference type="EMBL" id="CP065602">
    <property type="protein sequence ID" value="QPQ94698.1"/>
    <property type="molecule type" value="Genomic_DNA"/>
</dbReference>
<evidence type="ECO:0000313" key="9">
    <source>
        <dbReference type="Proteomes" id="UP000594892"/>
    </source>
</evidence>
<reference evidence="8" key="2">
    <citation type="submission" date="2022-06" db="EMBL/GenBank/DDBJ databases">
        <title>Draft genome sequence of Burkholderia glumae strain GR20004 isolated from rice panicle showing bacterial panicle blight.</title>
        <authorList>
            <person name="Choi S.Y."/>
            <person name="Lee Y.H."/>
        </authorList>
    </citation>
    <scope>NUCLEOTIDE SEQUENCE</scope>
    <source>
        <strain evidence="8">GR20004</strain>
        <plasmid evidence="8">unnamed1</plasmid>
    </source>
</reference>
<gene>
    <name evidence="7" type="ORF">I6H06_29245</name>
    <name evidence="8" type="ORF">NFI99_12880</name>
</gene>
<dbReference type="EMBL" id="CP099584">
    <property type="protein sequence ID" value="USS44173.1"/>
    <property type="molecule type" value="Genomic_DNA"/>
</dbReference>
<evidence type="ECO:0000313" key="7">
    <source>
        <dbReference type="EMBL" id="QPQ94698.1"/>
    </source>
</evidence>
<keyword evidence="10" id="KW-1185">Reference proteome</keyword>
<keyword evidence="3" id="KW-0328">Glycosyltransferase</keyword>
<keyword evidence="2" id="KW-1003">Cell membrane</keyword>
<evidence type="ECO:0000256" key="1">
    <source>
        <dbReference type="ARBA" id="ARBA00004236"/>
    </source>
</evidence>
<proteinExistence type="predicted"/>
<comment type="subcellular location">
    <subcellularLocation>
        <location evidence="1">Cell membrane</location>
    </subcellularLocation>
</comment>
<sequence length="233" mass="25564">MNEATTIGACLHRLVPLRTRGAQVVVVDGGSTDDTVTLARPLCDVVVRAPRGRASQMNAGARLACGTILLFLHADTALPASADLLIRAALQDAPAQAWGRFDVRIDGAAPLLRVVARMMSIRSRLTGIATGDQAIFCLRDTFVTERGFPMIPIMEDIAFSQRLRRHARPICLRACVTTSGRRWEAHGVIRTILLMWWLRLAYALGAAPDTLAGWYRSESGRSSPTRIDQHRKP</sequence>
<protein>
    <submittedName>
        <fullName evidence="7">TIGR04283 family arsenosugar biosynthesis glycosyltransferase</fullName>
    </submittedName>
</protein>
<keyword evidence="7" id="KW-0614">Plasmid</keyword>
<accession>A0AAP9Y5P9</accession>
<dbReference type="CDD" id="cd02522">
    <property type="entry name" value="GT_2_like_a"/>
    <property type="match status" value="1"/>
</dbReference>
<dbReference type="GO" id="GO:0016757">
    <property type="term" value="F:glycosyltransferase activity"/>
    <property type="evidence" value="ECO:0007669"/>
    <property type="project" value="UniProtKB-KW"/>
</dbReference>
<dbReference type="GO" id="GO:0016787">
    <property type="term" value="F:hydrolase activity"/>
    <property type="evidence" value="ECO:0007669"/>
    <property type="project" value="UniProtKB-KW"/>
</dbReference>
<keyword evidence="5" id="KW-0472">Membrane</keyword>
<evidence type="ECO:0000313" key="10">
    <source>
        <dbReference type="Proteomes" id="UP001056386"/>
    </source>
</evidence>
<name>A0AAP9Y5P9_BURGL</name>
<geneLocation type="plasmid" evidence="9 10">
    <name>unnamed1</name>
</geneLocation>